<keyword evidence="6 7" id="KW-0131">Cell cycle</keyword>
<dbReference type="SMART" id="SM00842">
    <property type="entry name" value="FtsA"/>
    <property type="match status" value="1"/>
</dbReference>
<dbReference type="InterPro" id="IPR020823">
    <property type="entry name" value="Cell_div_FtsA"/>
</dbReference>
<sequence length="406" mass="43703">MQKRNIVAGLDIGTSKICAIIGEVNRNNRLDIVGIGVSPSAGIKKGVIVDIDSTVDSITQAVKKAEQMANVNLGSVFINYTGGNINLLKNRGIVAVTGENKEITHQDIERVIQAARVVAVPSDKEIIDIMPIEFIVDGYNGIKDPMGMVGTRLEVDAYIIMGSTTSVQNLIKSVQRSGLMVEGIILGPLAASQIILSRDEKELGVALLDIGGGTSDISIFSGGNLIFTATLPIGGEHITNDIAIGLRIPISLAEGIKKSYGCALISHGDPGVEIEIKRIGDQQASKITQQDLAEIIEPRVQEIFVLIKRELSRTGNIKLLPAGAVITGGGVYSLKGAQELASQILDMPVRMGNPEYLGANEPMFSVAVGIIEFAFRNKGYRLHITDKKKNIQGIFLKMKDWIKDYF</sequence>
<reference evidence="10" key="1">
    <citation type="submission" date="2020-07" db="EMBL/GenBank/DDBJ databases">
        <title>Koleobacter methoxysyntrophicus gen. nov., sp. nov., a novel anaerobic bacterium isolated from deep subsurface oil field and proposal of Koleobacterales ord. nov. in the phylum Firmicutes.</title>
        <authorList>
            <person name="Sakamoto S."/>
            <person name="Tamaki H."/>
        </authorList>
    </citation>
    <scope>NUCLEOTIDE SEQUENCE</scope>
    <source>
        <strain evidence="10">NRmbB1</strain>
    </source>
</reference>
<dbReference type="Gene3D" id="3.30.1490.110">
    <property type="match status" value="1"/>
</dbReference>
<evidence type="ECO:0000256" key="8">
    <source>
        <dbReference type="PIRNR" id="PIRNR003101"/>
    </source>
</evidence>
<dbReference type="NCBIfam" id="TIGR01174">
    <property type="entry name" value="ftsA"/>
    <property type="match status" value="1"/>
</dbReference>
<evidence type="ECO:0000256" key="5">
    <source>
        <dbReference type="ARBA" id="ARBA00023136"/>
    </source>
</evidence>
<accession>A0A8A0RN99</accession>
<comment type="subcellular location">
    <subcellularLocation>
        <location evidence="7">Cell membrane</location>
        <topology evidence="7">Peripheral membrane protein</topology>
        <orientation evidence="7">Cytoplasmic side</orientation>
    </subcellularLocation>
    <text evidence="7">Localizes to the Z ring in an FtsZ-dependent manner. Targeted to the membrane through a conserved C-terminal amphipathic helix.</text>
</comment>
<name>A0A8A0RN99_9FIRM</name>
<comment type="function">
    <text evidence="7 8">Cell division protein that is involved in the assembly of the Z ring. May serve as a membrane anchor for the Z ring.</text>
</comment>
<dbReference type="PANTHER" id="PTHR32432:SF4">
    <property type="entry name" value="CELL DIVISION PROTEIN FTSA"/>
    <property type="match status" value="1"/>
</dbReference>
<proteinExistence type="inferred from homology"/>
<comment type="similarity">
    <text evidence="7 8">Belongs to the FtsA/MreB family.</text>
</comment>
<feature type="domain" description="SHS2" evidence="9">
    <location>
        <begin position="7"/>
        <end position="195"/>
    </location>
</feature>
<gene>
    <name evidence="10" type="primary">ftsA_2</name>
    <name evidence="7" type="synonym">ftsA</name>
    <name evidence="10" type="ORF">H0A61_02123</name>
</gene>
<evidence type="ECO:0000256" key="6">
    <source>
        <dbReference type="ARBA" id="ARBA00023306"/>
    </source>
</evidence>
<dbReference type="InterPro" id="IPR003494">
    <property type="entry name" value="SHS2_FtsA"/>
</dbReference>
<dbReference type="HAMAP" id="MF_02033">
    <property type="entry name" value="FtsA"/>
    <property type="match status" value="1"/>
</dbReference>
<dbReference type="GO" id="GO:0032153">
    <property type="term" value="C:cell division site"/>
    <property type="evidence" value="ECO:0007669"/>
    <property type="project" value="UniProtKB-UniRule"/>
</dbReference>
<evidence type="ECO:0000313" key="10">
    <source>
        <dbReference type="EMBL" id="QSQ09743.1"/>
    </source>
</evidence>
<dbReference type="Pfam" id="PF14450">
    <property type="entry name" value="FtsA"/>
    <property type="match status" value="2"/>
</dbReference>
<dbReference type="InterPro" id="IPR050696">
    <property type="entry name" value="FtsA/MreB"/>
</dbReference>
<dbReference type="InterPro" id="IPR043129">
    <property type="entry name" value="ATPase_NBD"/>
</dbReference>
<evidence type="ECO:0000313" key="11">
    <source>
        <dbReference type="Proteomes" id="UP000662904"/>
    </source>
</evidence>
<keyword evidence="5 7" id="KW-0472">Membrane</keyword>
<evidence type="ECO:0000259" key="9">
    <source>
        <dbReference type="SMART" id="SM00842"/>
    </source>
</evidence>
<dbReference type="AlphaFoldDB" id="A0A8A0RN99"/>
<dbReference type="GO" id="GO:0043093">
    <property type="term" value="P:FtsZ-dependent cytokinesis"/>
    <property type="evidence" value="ECO:0007669"/>
    <property type="project" value="UniProtKB-UniRule"/>
</dbReference>
<dbReference type="PIRSF" id="PIRSF003101">
    <property type="entry name" value="FtsA"/>
    <property type="match status" value="1"/>
</dbReference>
<evidence type="ECO:0000256" key="4">
    <source>
        <dbReference type="ARBA" id="ARBA00023016"/>
    </source>
</evidence>
<evidence type="ECO:0000256" key="2">
    <source>
        <dbReference type="ARBA" id="ARBA00022475"/>
    </source>
</evidence>
<dbReference type="KEGG" id="kme:H0A61_02123"/>
<dbReference type="SUPFAM" id="SSF53067">
    <property type="entry name" value="Actin-like ATPase domain"/>
    <property type="match status" value="2"/>
</dbReference>
<dbReference type="CDD" id="cd24048">
    <property type="entry name" value="ASKHA_NBD_FtsA"/>
    <property type="match status" value="1"/>
</dbReference>
<dbReference type="Gene3D" id="3.30.420.40">
    <property type="match status" value="2"/>
</dbReference>
<dbReference type="GO" id="GO:0009898">
    <property type="term" value="C:cytoplasmic side of plasma membrane"/>
    <property type="evidence" value="ECO:0007669"/>
    <property type="project" value="UniProtKB-UniRule"/>
</dbReference>
<comment type="similarity">
    <text evidence="1">Belongs to the heat shock protein 70 family.</text>
</comment>
<comment type="subunit">
    <text evidence="7">Self-interacts. Interacts with FtsZ.</text>
</comment>
<dbReference type="Pfam" id="PF02491">
    <property type="entry name" value="SHS2_FTSA"/>
    <property type="match status" value="1"/>
</dbReference>
<dbReference type="EMBL" id="CP059066">
    <property type="protein sequence ID" value="QSQ09743.1"/>
    <property type="molecule type" value="Genomic_DNA"/>
</dbReference>
<protein>
    <recommendedName>
        <fullName evidence="7 8">Cell division protein FtsA</fullName>
    </recommendedName>
</protein>
<dbReference type="InterPro" id="IPR018181">
    <property type="entry name" value="Heat_shock_70_CS"/>
</dbReference>
<dbReference type="PROSITE" id="PS00329">
    <property type="entry name" value="HSP70_2"/>
    <property type="match status" value="1"/>
</dbReference>
<keyword evidence="2 7" id="KW-1003">Cell membrane</keyword>
<keyword evidence="3 7" id="KW-0132">Cell division</keyword>
<organism evidence="10 11">
    <name type="scientific">Koleobacter methoxysyntrophicus</name>
    <dbReference type="NCBI Taxonomy" id="2751313"/>
    <lineage>
        <taxon>Bacteria</taxon>
        <taxon>Bacillati</taxon>
        <taxon>Bacillota</taxon>
        <taxon>Clostridia</taxon>
        <taxon>Koleobacterales</taxon>
        <taxon>Koleobacteraceae</taxon>
        <taxon>Koleobacter</taxon>
    </lineage>
</organism>
<keyword evidence="11" id="KW-1185">Reference proteome</keyword>
<evidence type="ECO:0000256" key="1">
    <source>
        <dbReference type="ARBA" id="ARBA00007381"/>
    </source>
</evidence>
<dbReference type="Proteomes" id="UP000662904">
    <property type="component" value="Chromosome"/>
</dbReference>
<keyword evidence="4" id="KW-0346">Stress response</keyword>
<dbReference type="PANTHER" id="PTHR32432">
    <property type="entry name" value="CELL DIVISION PROTEIN FTSA-RELATED"/>
    <property type="match status" value="1"/>
</dbReference>
<evidence type="ECO:0000256" key="7">
    <source>
        <dbReference type="HAMAP-Rule" id="MF_02033"/>
    </source>
</evidence>
<evidence type="ECO:0000256" key="3">
    <source>
        <dbReference type="ARBA" id="ARBA00022618"/>
    </source>
</evidence>